<dbReference type="Pfam" id="PF00793">
    <property type="entry name" value="DAHP_synth_1"/>
    <property type="match status" value="1"/>
</dbReference>
<proteinExistence type="inferred from homology"/>
<protein>
    <recommendedName>
        <fullName evidence="8">Phospho-2-dehydro-3-deoxyheptonate aldolase</fullName>
        <ecNumber evidence="8">2.5.1.54</ecNumber>
    </recommendedName>
</protein>
<dbReference type="EMBL" id="JAQQFR010000005">
    <property type="protein sequence ID" value="MFL9878771.1"/>
    <property type="molecule type" value="Genomic_DNA"/>
</dbReference>
<accession>A0ABW8Z6U7</accession>
<keyword evidence="11" id="KW-1185">Reference proteome</keyword>
<evidence type="ECO:0000256" key="8">
    <source>
        <dbReference type="PIRNR" id="PIRNR001361"/>
    </source>
</evidence>
<dbReference type="RefSeq" id="WP_408167764.1">
    <property type="nucleotide sequence ID" value="NZ_JAQQFR010000005.1"/>
</dbReference>
<dbReference type="SUPFAM" id="SSF51569">
    <property type="entry name" value="Aldolase"/>
    <property type="match status" value="1"/>
</dbReference>
<evidence type="ECO:0000256" key="4">
    <source>
        <dbReference type="ARBA" id="ARBA00022605"/>
    </source>
</evidence>
<comment type="similarity">
    <text evidence="3 8">Belongs to the class-I DAHP synthase family.</text>
</comment>
<organism evidence="10 11">
    <name type="scientific">Herbaspirillum rhizosphaerae</name>
    <dbReference type="NCBI Taxonomy" id="346179"/>
    <lineage>
        <taxon>Bacteria</taxon>
        <taxon>Pseudomonadati</taxon>
        <taxon>Pseudomonadota</taxon>
        <taxon>Betaproteobacteria</taxon>
        <taxon>Burkholderiales</taxon>
        <taxon>Oxalobacteraceae</taxon>
        <taxon>Herbaspirillum</taxon>
    </lineage>
</organism>
<dbReference type="EC" id="2.5.1.54" evidence="8"/>
<evidence type="ECO:0000256" key="3">
    <source>
        <dbReference type="ARBA" id="ARBA00007985"/>
    </source>
</evidence>
<evidence type="ECO:0000256" key="2">
    <source>
        <dbReference type="ARBA" id="ARBA00004688"/>
    </source>
</evidence>
<evidence type="ECO:0000256" key="6">
    <source>
        <dbReference type="ARBA" id="ARBA00023141"/>
    </source>
</evidence>
<keyword evidence="4 8" id="KW-0028">Amino-acid biosynthesis</keyword>
<dbReference type="NCBIfam" id="NF006723">
    <property type="entry name" value="PRK09261.1-1"/>
    <property type="match status" value="1"/>
</dbReference>
<evidence type="ECO:0000313" key="10">
    <source>
        <dbReference type="EMBL" id="MFL9878771.1"/>
    </source>
</evidence>
<dbReference type="InterPro" id="IPR013785">
    <property type="entry name" value="Aldolase_TIM"/>
</dbReference>
<dbReference type="NCBIfam" id="NF009395">
    <property type="entry name" value="PRK12755.1"/>
    <property type="match status" value="1"/>
</dbReference>
<reference evidence="10 11" key="1">
    <citation type="journal article" date="2024" name="Chem. Sci.">
        <title>Discovery of megapolipeptins by genome mining of a Burkholderiales bacteria collection.</title>
        <authorList>
            <person name="Paulo B.S."/>
            <person name="Recchia M.J.J."/>
            <person name="Lee S."/>
            <person name="Fergusson C.H."/>
            <person name="Romanowski S.B."/>
            <person name="Hernandez A."/>
            <person name="Krull N."/>
            <person name="Liu D.Y."/>
            <person name="Cavanagh H."/>
            <person name="Bos A."/>
            <person name="Gray C.A."/>
            <person name="Murphy B.T."/>
            <person name="Linington R.G."/>
            <person name="Eustaquio A.S."/>
        </authorList>
    </citation>
    <scope>NUCLEOTIDE SEQUENCE [LARGE SCALE GENOMIC DNA]</scope>
    <source>
        <strain evidence="10 11">RL21-008-BIB-B</strain>
    </source>
</reference>
<feature type="domain" description="DAHP synthetase I/KDSA" evidence="9">
    <location>
        <begin position="44"/>
        <end position="333"/>
    </location>
</feature>
<dbReference type="GO" id="GO:0003849">
    <property type="term" value="F:3-deoxy-7-phosphoheptulonate synthase activity"/>
    <property type="evidence" value="ECO:0007669"/>
    <property type="project" value="UniProtKB-EC"/>
</dbReference>
<dbReference type="InterPro" id="IPR006219">
    <property type="entry name" value="DAHP_synth_1"/>
</dbReference>
<dbReference type="NCBIfam" id="TIGR00034">
    <property type="entry name" value="aroFGH"/>
    <property type="match status" value="1"/>
</dbReference>
<evidence type="ECO:0000313" key="11">
    <source>
        <dbReference type="Proteomes" id="UP001629214"/>
    </source>
</evidence>
<evidence type="ECO:0000256" key="7">
    <source>
        <dbReference type="ARBA" id="ARBA00047508"/>
    </source>
</evidence>
<evidence type="ECO:0000259" key="9">
    <source>
        <dbReference type="Pfam" id="PF00793"/>
    </source>
</evidence>
<dbReference type="PIRSF" id="PIRSF001361">
    <property type="entry name" value="DAHP_synthase"/>
    <property type="match status" value="1"/>
</dbReference>
<dbReference type="InterPro" id="IPR006218">
    <property type="entry name" value="DAHP1/KDSA"/>
</dbReference>
<comment type="caution">
    <text evidence="10">The sequence shown here is derived from an EMBL/GenBank/DDBJ whole genome shotgun (WGS) entry which is preliminary data.</text>
</comment>
<dbReference type="NCBIfam" id="NF009396">
    <property type="entry name" value="PRK12756.1"/>
    <property type="match status" value="1"/>
</dbReference>
<gene>
    <name evidence="10" type="primary">aroG</name>
    <name evidence="10" type="ORF">PQR63_10275</name>
</gene>
<keyword evidence="6 8" id="KW-0057">Aromatic amino acid biosynthesis</keyword>
<evidence type="ECO:0000256" key="1">
    <source>
        <dbReference type="ARBA" id="ARBA00003726"/>
    </source>
</evidence>
<evidence type="ECO:0000256" key="5">
    <source>
        <dbReference type="ARBA" id="ARBA00022679"/>
    </source>
</evidence>
<comment type="pathway">
    <text evidence="2 8">Metabolic intermediate biosynthesis; chorismate biosynthesis; chorismate from D-erythrose 4-phosphate and phosphoenolpyruvate: step 1/7.</text>
</comment>
<sequence length="356" mass="38635">MPRTDDLRIREMKELTPPSHLIREFGGSEKVESTTAECRTALHRILHGQDDRVMVVIGPCSIHDTKAAMEYARRLVVERDRFKGELEIVMRVYFEKPRTTVGWKGLINDPYMDNSFRINDGLRTARELLLNINELGLPAGTEFLDVISPQYIADLISWGAIGARTTESQVHRELASGLSCPVGFKNGTDGNIKIAVDAIKAASQPHHFLSVTKGGHSAIVSTAGNEDCHIILRGGKTPNYDAVSVEAACQDIAKSGLAARLMIDASHANSSKKPENQIPVCADIAGQIAGGDTRIVGVMVESNLVAGRQDLVPGKELTYGQSVTDGCIDWEESLGVLQGLADAVKQRRLVGDRDAA</sequence>
<dbReference type="PANTHER" id="PTHR21225:SF12">
    <property type="entry name" value="PHOSPHO-2-DEHYDRO-3-DEOXYHEPTONATE ALDOLASE, TYROSINE-INHIBITED"/>
    <property type="match status" value="1"/>
</dbReference>
<name>A0ABW8Z6U7_9BURK</name>
<comment type="catalytic activity">
    <reaction evidence="7 8">
        <text>D-erythrose 4-phosphate + phosphoenolpyruvate + H2O = 7-phospho-2-dehydro-3-deoxy-D-arabino-heptonate + phosphate</text>
        <dbReference type="Rhea" id="RHEA:14717"/>
        <dbReference type="ChEBI" id="CHEBI:15377"/>
        <dbReference type="ChEBI" id="CHEBI:16897"/>
        <dbReference type="ChEBI" id="CHEBI:43474"/>
        <dbReference type="ChEBI" id="CHEBI:58394"/>
        <dbReference type="ChEBI" id="CHEBI:58702"/>
        <dbReference type="EC" id="2.5.1.54"/>
    </reaction>
</comment>
<dbReference type="Proteomes" id="UP001629214">
    <property type="component" value="Unassembled WGS sequence"/>
</dbReference>
<keyword evidence="5 8" id="KW-0808">Transferase</keyword>
<dbReference type="PANTHER" id="PTHR21225">
    <property type="entry name" value="PHOSPHO-2-DEHYDRO-3-DEOXYHEPTONATE ALDOLASE DAHP SYNTHETASE"/>
    <property type="match status" value="1"/>
</dbReference>
<comment type="function">
    <text evidence="1 8">Stereospecific condensation of phosphoenolpyruvate (PEP) and D-erythrose-4-phosphate (E4P) giving rise to 3-deoxy-D-arabino-heptulosonate-7-phosphate (DAHP).</text>
</comment>
<dbReference type="Gene3D" id="3.20.20.70">
    <property type="entry name" value="Aldolase class I"/>
    <property type="match status" value="1"/>
</dbReference>